<dbReference type="PANTHER" id="PTHR23301">
    <property type="entry name" value="CHITIN BINDING PERITROPHIN-A"/>
    <property type="match status" value="1"/>
</dbReference>
<evidence type="ECO:0000256" key="2">
    <source>
        <dbReference type="ARBA" id="ARBA00022729"/>
    </source>
</evidence>
<dbReference type="GO" id="GO:0008061">
    <property type="term" value="F:chitin binding"/>
    <property type="evidence" value="ECO:0007669"/>
    <property type="project" value="UniProtKB-KW"/>
</dbReference>
<reference evidence="8 9" key="1">
    <citation type="journal article" date="2015" name="Nat. Commun.">
        <title>Outbred genome sequencing and CRISPR/Cas9 gene editing in butterflies.</title>
        <authorList>
            <person name="Li X."/>
            <person name="Fan D."/>
            <person name="Zhang W."/>
            <person name="Liu G."/>
            <person name="Zhang L."/>
            <person name="Zhao L."/>
            <person name="Fang X."/>
            <person name="Chen L."/>
            <person name="Dong Y."/>
            <person name="Chen Y."/>
            <person name="Ding Y."/>
            <person name="Zhao R."/>
            <person name="Feng M."/>
            <person name="Zhu Y."/>
            <person name="Feng Y."/>
            <person name="Jiang X."/>
            <person name="Zhu D."/>
            <person name="Xiang H."/>
            <person name="Feng X."/>
            <person name="Li S."/>
            <person name="Wang J."/>
            <person name="Zhang G."/>
            <person name="Kronforst M.R."/>
            <person name="Wang W."/>
        </authorList>
    </citation>
    <scope>NUCLEOTIDE SEQUENCE [LARGE SCALE GENOMIC DNA]</scope>
    <source>
        <strain evidence="8">Ya'a_city_454_Pm</strain>
        <tissue evidence="8">Whole body</tissue>
    </source>
</reference>
<gene>
    <name evidence="8" type="ORF">RR48_03203</name>
</gene>
<feature type="domain" description="Chitin-binding type-2" evidence="7">
    <location>
        <begin position="761"/>
        <end position="839"/>
    </location>
</feature>
<dbReference type="EMBL" id="KQ460296">
    <property type="protein sequence ID" value="KPJ16286.1"/>
    <property type="molecule type" value="Genomic_DNA"/>
</dbReference>
<dbReference type="InterPro" id="IPR051940">
    <property type="entry name" value="Chitin_bind-dev_reg"/>
</dbReference>
<dbReference type="SMART" id="SM00494">
    <property type="entry name" value="ChtBD2"/>
    <property type="match status" value="6"/>
</dbReference>
<dbReference type="InterPro" id="IPR036508">
    <property type="entry name" value="Chitin-bd_dom_sf"/>
</dbReference>
<feature type="compositionally biased region" description="Acidic residues" evidence="6">
    <location>
        <begin position="736"/>
        <end position="756"/>
    </location>
</feature>
<dbReference type="InParanoid" id="A0A0N1PJV5"/>
<feature type="domain" description="Chitin-binding type-2" evidence="7">
    <location>
        <begin position="297"/>
        <end position="355"/>
    </location>
</feature>
<feature type="domain" description="Chitin-binding type-2" evidence="7">
    <location>
        <begin position="472"/>
        <end position="531"/>
    </location>
</feature>
<name>A0A0N1PJV5_PAPMA</name>
<feature type="compositionally biased region" description="Basic and acidic residues" evidence="6">
    <location>
        <begin position="1780"/>
        <end position="1790"/>
    </location>
</feature>
<keyword evidence="4" id="KW-1015">Disulfide bond</keyword>
<evidence type="ECO:0000256" key="6">
    <source>
        <dbReference type="SAM" id="MobiDB-lite"/>
    </source>
</evidence>
<evidence type="ECO:0000259" key="7">
    <source>
        <dbReference type="PROSITE" id="PS50940"/>
    </source>
</evidence>
<feature type="region of interest" description="Disordered" evidence="6">
    <location>
        <begin position="732"/>
        <end position="756"/>
    </location>
</feature>
<evidence type="ECO:0000256" key="3">
    <source>
        <dbReference type="ARBA" id="ARBA00022737"/>
    </source>
</evidence>
<feature type="domain" description="Chitin-binding type-2" evidence="7">
    <location>
        <begin position="364"/>
        <end position="421"/>
    </location>
</feature>
<organism evidence="8 9">
    <name type="scientific">Papilio machaon</name>
    <name type="common">Old World swallowtail butterfly</name>
    <dbReference type="NCBI Taxonomy" id="76193"/>
    <lineage>
        <taxon>Eukaryota</taxon>
        <taxon>Metazoa</taxon>
        <taxon>Ecdysozoa</taxon>
        <taxon>Arthropoda</taxon>
        <taxon>Hexapoda</taxon>
        <taxon>Insecta</taxon>
        <taxon>Pterygota</taxon>
        <taxon>Neoptera</taxon>
        <taxon>Endopterygota</taxon>
        <taxon>Lepidoptera</taxon>
        <taxon>Glossata</taxon>
        <taxon>Ditrysia</taxon>
        <taxon>Papilionoidea</taxon>
        <taxon>Papilionidae</taxon>
        <taxon>Papilioninae</taxon>
        <taxon>Papilio</taxon>
    </lineage>
</organism>
<feature type="region of interest" description="Disordered" evidence="6">
    <location>
        <begin position="533"/>
        <end position="652"/>
    </location>
</feature>
<evidence type="ECO:0000256" key="1">
    <source>
        <dbReference type="ARBA" id="ARBA00022669"/>
    </source>
</evidence>
<dbReference type="InterPro" id="IPR002557">
    <property type="entry name" value="Chitin-bd_dom"/>
</dbReference>
<feature type="region of interest" description="Disordered" evidence="6">
    <location>
        <begin position="1291"/>
        <end position="1319"/>
    </location>
</feature>
<keyword evidence="5" id="KW-0325">Glycoprotein</keyword>
<dbReference type="Gene3D" id="2.170.140.10">
    <property type="entry name" value="Chitin binding domain"/>
    <property type="match status" value="6"/>
</dbReference>
<accession>A0A0N1PJV5</accession>
<feature type="region of interest" description="Disordered" evidence="6">
    <location>
        <begin position="1780"/>
        <end position="1805"/>
    </location>
</feature>
<evidence type="ECO:0000256" key="4">
    <source>
        <dbReference type="ARBA" id="ARBA00023157"/>
    </source>
</evidence>
<feature type="domain" description="Chitin-binding type-2" evidence="7">
    <location>
        <begin position="657"/>
        <end position="715"/>
    </location>
</feature>
<keyword evidence="1" id="KW-0147">Chitin-binding</keyword>
<feature type="compositionally biased region" description="Low complexity" evidence="6">
    <location>
        <begin position="153"/>
        <end position="284"/>
    </location>
</feature>
<evidence type="ECO:0000313" key="9">
    <source>
        <dbReference type="Proteomes" id="UP000053240"/>
    </source>
</evidence>
<evidence type="ECO:0000256" key="5">
    <source>
        <dbReference type="ARBA" id="ARBA00023180"/>
    </source>
</evidence>
<dbReference type="PANTHER" id="PTHR23301:SF0">
    <property type="entry name" value="CHITIN-BINDING TYPE-2 DOMAIN-CONTAINING PROTEIN-RELATED"/>
    <property type="match status" value="1"/>
</dbReference>
<keyword evidence="3" id="KW-0677">Repeat</keyword>
<dbReference type="SUPFAM" id="SSF57625">
    <property type="entry name" value="Invertebrate chitin-binding proteins"/>
    <property type="match status" value="6"/>
</dbReference>
<dbReference type="GO" id="GO:0005576">
    <property type="term" value="C:extracellular region"/>
    <property type="evidence" value="ECO:0007669"/>
    <property type="project" value="InterPro"/>
</dbReference>
<evidence type="ECO:0000313" key="8">
    <source>
        <dbReference type="EMBL" id="KPJ16286.1"/>
    </source>
</evidence>
<keyword evidence="9" id="KW-1185">Reference proteome</keyword>
<sequence length="2233" mass="249633">MSDTCIHEHRTFRHTAGIHPYAVDVPRVRTKKFESSFVVRKLIFLALLALAQGMPWDDIISENADVEAISEEETLISDRLVPDERCPEDQSHFLIPHDYDCTKFYYCEYGLRWIQPRDCALGTEFSAEIQVCIHPVLANCTLPGSPTPPPETTPSTTTTTPTTTTTTTSAPTTTTTTQAPTTTTTTTTTPAPTTTTTTTTTPAPTTTTTTTTPEPTTTTTTTTPAPTTTTTTTTTPAPTTTTSTTTTTPAPTTTTTTSTTTTTPAPTTTSTTTTQAPTTTTLAPTTPPSCGSNETLPNGCPADFSIHKLLPHETNCSQFYYCVRGELELRECSAGLHFNPVLEVCDYPENAGCESNSGGGDSNNDKCKDGCNVLPWPHETDCDKFWRCDGEKATVVVCSEGLHFNADTQTCDFICYANCERKEIQATSHSAGGIFLLALLALGHGMPRDAPDPQDIKVDEEVFQEDRRVVPDERCPVNETHYLLPHDYDCTKFYYCEYGLRWIAPRDCASGTEFSAELQVCIHPTLANCTLPGSPTPPDDSTTTTITCPPASTTTTSTTTPSTICPPTTTPSTTTTTTPSTSTTTTPSTTTTTTPSTTTTTPSTTTTAPTTISPPATTTTTTPSIICPPATTTTSSPTTPTTTTTARPPCGGQGTLPNGCPADFTIHQLLPHENNCSKFYYCLRGELLERECKPGTHFNAQLQVCDLPINAGCDPNAGGGCDCGDGENGGGGGGDEGGDGGEGDSGDGESGGDLDETELLPNGCPADFSVHKLLPHKCDCTKFFYCIRGEKVEHSCPSGLHFSPTLQRIHILLEALSDYCNKPNGDDGEKSRQSAACLALGGGKSFKCANNNILSDKETQSPMLKIFKDIMQREKNDSEKVNLIKIEKLENKKRKTYSGPLPKTDLRSCDSSSTERFKHSHGSKMPIQDLEQQMYKECIDRTQTIPFNTEKKDNWWFWKDAEKKKVTDDTCSCVSCALKKVISSDYACIFCLSLVFAISVVVAFVIFRSVVVSEAISPQIEGRMSSALKKNAMMKSRRQFRSDGSNLDGNKLWTDITDPWQSLPRLSGSDFGDTGLRDGTYNEESYNKVSGTISHILEADKLFDGPTSEKLRDFYKRLIQTDARIRKLKQQTEEASDIITKPLPDRYKRSLKSIDTPINTDTQRLDTKVDLSKFNLFYPPYVAVKDSAFANQKQRFKKSDDYPYSNQPSGIVIENKKLMVQYGPFDRKRNFPKCSHMLKDSKSHEKQLKHPFYKNSQRLDELLGQMLEHNLDKVVANPFNLDLWNVEKDKCKHSKDEPEGATNTDEEPQKQISYPPKTEDSVKFMGVKRRNSLAEGNPSYIEKEAAHLNEEETDELFYPSTTPKYGVVLSVSTLIDSTEESRVSKNSDDSSISRRKLLQLNEEDEENLAYEDFKEVLADYTDTHDETDKQVERDRRSGNSVISGKKSIAKKYDISLALNPNWKSPMKLYPDELNLLIKNTGSSRADSEFEKGFLEPKDKVKNTDTDYVEEYLNNKYSKLAQAYSDYGVLAAKKDYVTNEMNLPTENILHHEIPKSSTEKENNLKQNLVKKRRNAQMHEHNTQDVKYPLLANNMTTSRNTVKIAEFGPTKIELSSEFKELRNMEKNDNETEIHRSDLALFGKLRSLKSIESEESKDALDLKSYTKLAVANTEEEINNTSLSNNGSIEGPGEILRVFSDWFLTLAKLSGEFKDNSTAIQENSTALNTSKIEPENVTKDFMYPMYDAEMIENIGHRSRVLMSIEEKSGNTSLTTTITNNTNVEKSEEVNKENKGLPTKLPPANQTTTVKHENTSVNANSTLQDNKVNRTVVKRSVDSNLIFWNDIYDDEYGVKIDYLDNEARNKHSVDNENFMKRSGQWINKKFRKLGESIRTGYNSRKNYKRPHIINKTNNRQHFNRFLRKVNDLRPKNYYKRDESGVEKKYEDDESENYLNFATMTAKMKQICHEAAKAVEKTRNINIRESEGGEELVATSLMQQLVKLMTDLVDFQVQQKTCSKLPQDLSDFLQWLTSPPGSDESKDTRFDMILIASPLNDTKQFKTTESPLAEIADSILKEETDPKSECLNVLQSVQELLQLYDELSYEEKSKLLGIKDYLENQRNFLLKIISGPIDLGTSLDMLKMYRKRNTPARFKRYISQKKGPNKTQTRRKETPMKRINKFTKTSETKRTKTTINQIDSMVVTEGVRKKKQKIDKDIVENKSTTAHRKIETKTATVKT</sequence>
<feature type="domain" description="Chitin-binding type-2" evidence="7">
    <location>
        <begin position="83"/>
        <end position="142"/>
    </location>
</feature>
<feature type="compositionally biased region" description="Low complexity" evidence="6">
    <location>
        <begin position="539"/>
        <end position="646"/>
    </location>
</feature>
<keyword evidence="2" id="KW-0732">Signal</keyword>
<dbReference type="Pfam" id="PF01607">
    <property type="entry name" value="CBM_14"/>
    <property type="match status" value="6"/>
</dbReference>
<dbReference type="Proteomes" id="UP000053240">
    <property type="component" value="Unassembled WGS sequence"/>
</dbReference>
<proteinExistence type="predicted"/>
<protein>
    <submittedName>
        <fullName evidence="8">Putative chitinase 3</fullName>
    </submittedName>
</protein>
<feature type="region of interest" description="Disordered" evidence="6">
    <location>
        <begin position="143"/>
        <end position="294"/>
    </location>
</feature>
<dbReference type="PROSITE" id="PS50940">
    <property type="entry name" value="CHIT_BIND_II"/>
    <property type="match status" value="6"/>
</dbReference>